<protein>
    <submittedName>
        <fullName evidence="1">Uncharacterized protein</fullName>
    </submittedName>
</protein>
<dbReference type="RefSeq" id="WP_035193846.1">
    <property type="nucleotide sequence ID" value="NZ_JJRY01000003.1"/>
</dbReference>
<accession>A0A072P1A7</accession>
<reference evidence="1 2" key="1">
    <citation type="submission" date="2014-04" db="EMBL/GenBank/DDBJ databases">
        <title>Draft genome sequence of Bacillus azotoformans MEV2011, a (co-) denitrifying strain unable to grow in the presence of oxygen.</title>
        <authorList>
            <person name="Nielsen M."/>
            <person name="Schreiber L."/>
            <person name="Finster K."/>
            <person name="Schramm A."/>
        </authorList>
    </citation>
    <scope>NUCLEOTIDE SEQUENCE [LARGE SCALE GENOMIC DNA]</scope>
    <source>
        <strain evidence="1 2">MEV2011</strain>
    </source>
</reference>
<dbReference type="OrthoDB" id="3176754at2"/>
<proteinExistence type="predicted"/>
<evidence type="ECO:0000313" key="1">
    <source>
        <dbReference type="EMBL" id="KEF39270.1"/>
    </source>
</evidence>
<name>A0A072P1A7_SCHAZ</name>
<evidence type="ECO:0000313" key="2">
    <source>
        <dbReference type="Proteomes" id="UP000027936"/>
    </source>
</evidence>
<dbReference type="Proteomes" id="UP000027936">
    <property type="component" value="Unassembled WGS sequence"/>
</dbReference>
<organism evidence="1 2">
    <name type="scientific">Schinkia azotoformans MEV2011</name>
    <dbReference type="NCBI Taxonomy" id="1348973"/>
    <lineage>
        <taxon>Bacteria</taxon>
        <taxon>Bacillati</taxon>
        <taxon>Bacillota</taxon>
        <taxon>Bacilli</taxon>
        <taxon>Bacillales</taxon>
        <taxon>Bacillaceae</taxon>
        <taxon>Calidifontibacillus/Schinkia group</taxon>
        <taxon>Schinkia</taxon>
    </lineage>
</organism>
<gene>
    <name evidence="1" type="ORF">M670_01031</name>
</gene>
<dbReference type="PATRIC" id="fig|1348973.3.peg.1004"/>
<sequence length="310" mass="35467">MEFALAIQSTDQITCLDQPWNISDHSLIEQETLGNVQNILQSFYESPTFTRLYVGSEFCQYRLPKVHDLVRTYHKAVKSGFLFTFVTPYVTQAGMVQLKQLLAVLHEEALKNNDTIEIVVNDWGVLYEVNQNYSKFQPVVGRLLNKMIRDPRVAHLYDREDAPQKANAVLQTSAVSVSYFKRFLQTNQVKRIEFDNLIQNMGSPLGEEDFSSSLHIGFGVIASGRSCLVGTLHRPKEEKFKGEVKCKQQCRHYQVELVSKKERLGALPTRNIQKGNSVFYQQTEELLVKGIQWALEKNVNRLVVSPKIPV</sequence>
<comment type="caution">
    <text evidence="1">The sequence shown here is derived from an EMBL/GenBank/DDBJ whole genome shotgun (WGS) entry which is preliminary data.</text>
</comment>
<dbReference type="EMBL" id="JJRY01000003">
    <property type="protein sequence ID" value="KEF39270.1"/>
    <property type="molecule type" value="Genomic_DNA"/>
</dbReference>
<dbReference type="AlphaFoldDB" id="A0A072P1A7"/>